<proteinExistence type="predicted"/>
<dbReference type="STRING" id="1388766.A0A017S6K2"/>
<keyword evidence="4" id="KW-1185">Reference proteome</keyword>
<dbReference type="GeneID" id="63697703"/>
<accession>A0A017S6K2</accession>
<evidence type="ECO:0000256" key="1">
    <source>
        <dbReference type="SAM" id="MobiDB-lite"/>
    </source>
</evidence>
<evidence type="ECO:0008006" key="5">
    <source>
        <dbReference type="Google" id="ProtNLM"/>
    </source>
</evidence>
<protein>
    <recommendedName>
        <fullName evidence="5">DSC E3 ubiquitin ligase complex subunit 2</fullName>
    </recommendedName>
</protein>
<feature type="compositionally biased region" description="Low complexity" evidence="1">
    <location>
        <begin position="250"/>
        <end position="259"/>
    </location>
</feature>
<keyword evidence="2" id="KW-1133">Transmembrane helix</keyword>
<feature type="transmembrane region" description="Helical" evidence="2">
    <location>
        <begin position="54"/>
        <end position="76"/>
    </location>
</feature>
<evidence type="ECO:0000313" key="4">
    <source>
        <dbReference type="Proteomes" id="UP000019804"/>
    </source>
</evidence>
<dbReference type="EMBL" id="KK088435">
    <property type="protein sequence ID" value="EYE92658.1"/>
    <property type="molecule type" value="Genomic_DNA"/>
</dbReference>
<feature type="transmembrane region" description="Helical" evidence="2">
    <location>
        <begin position="88"/>
        <end position="109"/>
    </location>
</feature>
<name>A0A017S6K2_ASPRC</name>
<keyword evidence="2" id="KW-0472">Membrane</keyword>
<dbReference type="GO" id="GO:0004252">
    <property type="term" value="F:serine-type endopeptidase activity"/>
    <property type="evidence" value="ECO:0007669"/>
    <property type="project" value="TreeGrafter"/>
</dbReference>
<dbReference type="RefSeq" id="XP_040636346.1">
    <property type="nucleotide sequence ID" value="XM_040782579.1"/>
</dbReference>
<dbReference type="AlphaFoldDB" id="A0A017S6K2"/>
<keyword evidence="2" id="KW-0812">Transmembrane</keyword>
<organism evidence="3 4">
    <name type="scientific">Aspergillus ruber (strain CBS 135680)</name>
    <dbReference type="NCBI Taxonomy" id="1388766"/>
    <lineage>
        <taxon>Eukaryota</taxon>
        <taxon>Fungi</taxon>
        <taxon>Dikarya</taxon>
        <taxon>Ascomycota</taxon>
        <taxon>Pezizomycotina</taxon>
        <taxon>Eurotiomycetes</taxon>
        <taxon>Eurotiomycetidae</taxon>
        <taxon>Eurotiales</taxon>
        <taxon>Aspergillaceae</taxon>
        <taxon>Aspergillus</taxon>
        <taxon>Aspergillus subgen. Aspergillus</taxon>
    </lineage>
</organism>
<dbReference type="PANTHER" id="PTHR43066">
    <property type="entry name" value="RHOMBOID-RELATED PROTEIN"/>
    <property type="match status" value="1"/>
</dbReference>
<dbReference type="HOGENOM" id="CLU_057574_0_0_1"/>
<dbReference type="OrthoDB" id="272778at2759"/>
<evidence type="ECO:0000256" key="2">
    <source>
        <dbReference type="SAM" id="Phobius"/>
    </source>
</evidence>
<gene>
    <name evidence="3" type="ORF">EURHEDRAFT_415008</name>
</gene>
<reference evidence="4" key="1">
    <citation type="journal article" date="2014" name="Nat. Commun.">
        <title>Genomic adaptations of the halophilic Dead Sea filamentous fungus Eurotium rubrum.</title>
        <authorList>
            <person name="Kis-Papo T."/>
            <person name="Weig A.R."/>
            <person name="Riley R."/>
            <person name="Persoh D."/>
            <person name="Salamov A."/>
            <person name="Sun H."/>
            <person name="Lipzen A."/>
            <person name="Wasser S.P."/>
            <person name="Rambold G."/>
            <person name="Grigoriev I.V."/>
            <person name="Nevo E."/>
        </authorList>
    </citation>
    <scope>NUCLEOTIDE SEQUENCE [LARGE SCALE GENOMIC DNA]</scope>
    <source>
        <strain evidence="4">CBS 135680</strain>
    </source>
</reference>
<dbReference type="PANTHER" id="PTHR43066:SF21">
    <property type="entry name" value="UBIQUITIN-ASSOCIATED DOMAIN-CONTAINING PROTEIN 2"/>
    <property type="match status" value="1"/>
</dbReference>
<feature type="region of interest" description="Disordered" evidence="1">
    <location>
        <begin position="250"/>
        <end position="276"/>
    </location>
</feature>
<evidence type="ECO:0000313" key="3">
    <source>
        <dbReference type="EMBL" id="EYE92658.1"/>
    </source>
</evidence>
<dbReference type="Proteomes" id="UP000019804">
    <property type="component" value="Unassembled WGS sequence"/>
</dbReference>
<sequence length="276" mass="30684">MYTSGLTNTPITKNLLIYTIASSVLLSILDSKHLVSIYVSPHLWQYGQFWRAGIWQVAGFANSTEALFAAVLVYHLRVVERGWGRRKLLSFILSTLPYTTFLPPFLMALVIRPLSFNTINYLPSGPVATLFALLAQYHALIPHTYRYRIGTSISAETSPTKGITLLLSNKSTTYLLAFQLALSQFPYMLLPSVTGWFVGLAWRAEVLPGVNMNWRVPAWVVGERERVSRGEEGRFEDLRRRLEGEVVAAGGAASGVSPNGNGGDGSEQRQRVYNSL</sequence>
<feature type="transmembrane region" description="Helical" evidence="2">
    <location>
        <begin position="121"/>
        <end position="140"/>
    </location>
</feature>